<evidence type="ECO:0000256" key="6">
    <source>
        <dbReference type="PROSITE-ProRule" id="PRU00433"/>
    </source>
</evidence>
<feature type="chain" id="PRO_5047187353" evidence="8">
    <location>
        <begin position="23"/>
        <end position="356"/>
    </location>
</feature>
<keyword evidence="1" id="KW-0813">Transport</keyword>
<dbReference type="InterPro" id="IPR036909">
    <property type="entry name" value="Cyt_c-like_dom_sf"/>
</dbReference>
<reference evidence="11" key="1">
    <citation type="journal article" date="2019" name="Int. J. Syst. Evol. Microbiol.">
        <title>The Global Catalogue of Microorganisms (GCM) 10K type strain sequencing project: providing services to taxonomists for standard genome sequencing and annotation.</title>
        <authorList>
            <consortium name="The Broad Institute Genomics Platform"/>
            <consortium name="The Broad Institute Genome Sequencing Center for Infectious Disease"/>
            <person name="Wu L."/>
            <person name="Ma J."/>
        </authorList>
    </citation>
    <scope>NUCLEOTIDE SEQUENCE [LARGE SCALE GENOMIC DNA]</scope>
    <source>
        <strain evidence="11">LMG 29247</strain>
    </source>
</reference>
<dbReference type="Pfam" id="PF13442">
    <property type="entry name" value="Cytochrome_CBB3"/>
    <property type="match status" value="1"/>
</dbReference>
<evidence type="ECO:0000256" key="5">
    <source>
        <dbReference type="ARBA" id="ARBA00023004"/>
    </source>
</evidence>
<keyword evidence="4" id="KW-0249">Electron transport</keyword>
<accession>A0ABW4KUD8</accession>
<organism evidence="10 11">
    <name type="scientific">Ottowia flava</name>
    <dbReference type="NCBI Taxonomy" id="2675430"/>
    <lineage>
        <taxon>Bacteria</taxon>
        <taxon>Pseudomonadati</taxon>
        <taxon>Pseudomonadota</taxon>
        <taxon>Betaproteobacteria</taxon>
        <taxon>Burkholderiales</taxon>
        <taxon>Comamonadaceae</taxon>
        <taxon>Ottowia</taxon>
    </lineage>
</organism>
<evidence type="ECO:0000256" key="2">
    <source>
        <dbReference type="ARBA" id="ARBA00022617"/>
    </source>
</evidence>
<dbReference type="InterPro" id="IPR051459">
    <property type="entry name" value="Cytochrome_c-type_DH"/>
</dbReference>
<evidence type="ECO:0000256" key="4">
    <source>
        <dbReference type="ARBA" id="ARBA00022982"/>
    </source>
</evidence>
<keyword evidence="2 6" id="KW-0349">Heme</keyword>
<feature type="domain" description="Cytochrome c" evidence="9">
    <location>
        <begin position="256"/>
        <end position="354"/>
    </location>
</feature>
<feature type="signal peptide" evidence="8">
    <location>
        <begin position="1"/>
        <end position="22"/>
    </location>
</feature>
<name>A0ABW4KUD8_9BURK</name>
<keyword evidence="8" id="KW-0732">Signal</keyword>
<evidence type="ECO:0000256" key="7">
    <source>
        <dbReference type="SAM" id="MobiDB-lite"/>
    </source>
</evidence>
<evidence type="ECO:0000259" key="9">
    <source>
        <dbReference type="PROSITE" id="PS51007"/>
    </source>
</evidence>
<dbReference type="EMBL" id="JBHUEJ010000031">
    <property type="protein sequence ID" value="MFD1711630.1"/>
    <property type="molecule type" value="Genomic_DNA"/>
</dbReference>
<evidence type="ECO:0000256" key="1">
    <source>
        <dbReference type="ARBA" id="ARBA00022448"/>
    </source>
</evidence>
<dbReference type="PANTHER" id="PTHR35008">
    <property type="entry name" value="BLL4482 PROTEIN-RELATED"/>
    <property type="match status" value="1"/>
</dbReference>
<keyword evidence="5 6" id="KW-0408">Iron</keyword>
<keyword evidence="11" id="KW-1185">Reference proteome</keyword>
<gene>
    <name evidence="10" type="ORF">ACFSF0_13510</name>
</gene>
<feature type="region of interest" description="Disordered" evidence="7">
    <location>
        <begin position="230"/>
        <end position="253"/>
    </location>
</feature>
<keyword evidence="3 6" id="KW-0479">Metal-binding</keyword>
<feature type="domain" description="Cytochrome c" evidence="9">
    <location>
        <begin position="57"/>
        <end position="156"/>
    </location>
</feature>
<dbReference type="PRINTS" id="PR00606">
    <property type="entry name" value="CYTCHROMECID"/>
</dbReference>
<dbReference type="RefSeq" id="WP_147912893.1">
    <property type="nucleotide sequence ID" value="NZ_JBHUEJ010000031.1"/>
</dbReference>
<sequence>MFKCREAVASLLIAACAVPALAQDKFPGIGRAATPKEVAAWDIDVRPDFKGLPPGSGSVAKGQDVFEAKCATCHGFFGELNSVFSPLVGGTTADDIKSGHVATLKRTDFPGRTTFMKVPTVSTLWDYINRAMPWDKPKSLTSDEVYAVTAFLLNLAHVVPENFTLSDKNIAEVQKKMPNRDGMTTAHAMWPGKELGGTAKPDVQAVACMKNCGPEPKTTSVLPEHARNNHGNLREQNRTVGPQRGSDTTKAEGLLGDAAGPVKVVAPAGGAASPNAAAIALTQTHACTACHNMDGKLVGPSFTEIAKKYPGKPDVLAAKIKSGGSGTWGEIPMPPQTLPEADTKAIAAWLAAGAGK</sequence>
<dbReference type="PANTHER" id="PTHR35008:SF8">
    <property type="entry name" value="ALCOHOL DEHYDROGENASE CYTOCHROME C SUBUNIT"/>
    <property type="match status" value="1"/>
</dbReference>
<dbReference type="InterPro" id="IPR002324">
    <property type="entry name" value="Cyt_c_ID"/>
</dbReference>
<evidence type="ECO:0000256" key="3">
    <source>
        <dbReference type="ARBA" id="ARBA00022723"/>
    </source>
</evidence>
<dbReference type="Gene3D" id="1.10.760.10">
    <property type="entry name" value="Cytochrome c-like domain"/>
    <property type="match status" value="2"/>
</dbReference>
<proteinExistence type="predicted"/>
<evidence type="ECO:0000313" key="11">
    <source>
        <dbReference type="Proteomes" id="UP001597304"/>
    </source>
</evidence>
<comment type="caution">
    <text evidence="10">The sequence shown here is derived from an EMBL/GenBank/DDBJ whole genome shotgun (WGS) entry which is preliminary data.</text>
</comment>
<dbReference type="PROSITE" id="PS51007">
    <property type="entry name" value="CYTC"/>
    <property type="match status" value="2"/>
</dbReference>
<dbReference type="Pfam" id="PF00034">
    <property type="entry name" value="Cytochrom_C"/>
    <property type="match status" value="1"/>
</dbReference>
<dbReference type="InterPro" id="IPR009056">
    <property type="entry name" value="Cyt_c-like_dom"/>
</dbReference>
<evidence type="ECO:0000313" key="10">
    <source>
        <dbReference type="EMBL" id="MFD1711630.1"/>
    </source>
</evidence>
<dbReference type="SUPFAM" id="SSF46626">
    <property type="entry name" value="Cytochrome c"/>
    <property type="match status" value="2"/>
</dbReference>
<protein>
    <submittedName>
        <fullName evidence="10">C-type cytochrome</fullName>
    </submittedName>
</protein>
<evidence type="ECO:0000256" key="8">
    <source>
        <dbReference type="SAM" id="SignalP"/>
    </source>
</evidence>
<dbReference type="Proteomes" id="UP001597304">
    <property type="component" value="Unassembled WGS sequence"/>
</dbReference>